<gene>
    <name evidence="2" type="ORF">MXMO3_00527</name>
</gene>
<reference evidence="2 3" key="1">
    <citation type="submission" date="2017-05" db="EMBL/GenBank/DDBJ databases">
        <title>Genome Analysis of Maritalea myrionectae HL2708#5.</title>
        <authorList>
            <consortium name="Cotde Inc.-PKNU"/>
            <person name="Jang D."/>
            <person name="Oh H.-M."/>
        </authorList>
    </citation>
    <scope>NUCLEOTIDE SEQUENCE [LARGE SCALE GENOMIC DNA]</scope>
    <source>
        <strain evidence="2 3">HL2708#5</strain>
    </source>
</reference>
<protein>
    <recommendedName>
        <fullName evidence="1">NAD-dependent epimerase/dehydratase domain-containing protein</fullName>
    </recommendedName>
</protein>
<feature type="domain" description="NAD-dependent epimerase/dehydratase" evidence="1">
    <location>
        <begin position="10"/>
        <end position="224"/>
    </location>
</feature>
<dbReference type="EMBL" id="CP021330">
    <property type="protein sequence ID" value="AVX03073.1"/>
    <property type="molecule type" value="Genomic_DNA"/>
</dbReference>
<organism evidence="2 3">
    <name type="scientific">Maritalea myrionectae</name>
    <dbReference type="NCBI Taxonomy" id="454601"/>
    <lineage>
        <taxon>Bacteria</taxon>
        <taxon>Pseudomonadati</taxon>
        <taxon>Pseudomonadota</taxon>
        <taxon>Alphaproteobacteria</taxon>
        <taxon>Hyphomicrobiales</taxon>
        <taxon>Devosiaceae</taxon>
        <taxon>Maritalea</taxon>
    </lineage>
</organism>
<dbReference type="InterPro" id="IPR036291">
    <property type="entry name" value="NAD(P)-bd_dom_sf"/>
</dbReference>
<evidence type="ECO:0000259" key="1">
    <source>
        <dbReference type="Pfam" id="PF01370"/>
    </source>
</evidence>
<dbReference type="AlphaFoldDB" id="A0A2R4MAT0"/>
<keyword evidence="3" id="KW-1185">Reference proteome</keyword>
<dbReference type="RefSeq" id="WP_117394846.1">
    <property type="nucleotide sequence ID" value="NZ_CP021330.1"/>
</dbReference>
<proteinExistence type="predicted"/>
<dbReference type="Pfam" id="PF01370">
    <property type="entry name" value="Epimerase"/>
    <property type="match status" value="1"/>
</dbReference>
<sequence>MTDNSNQTVAILGINGRIGQFAAKAFIDAGWQVKGFGRANRAPFQGFEFVEGDAFNLKDMQRAVEGADVVVHALNLPYDKWADDEKGAVQLNRVVLEAMKGSGKTLLFAGNIYNYGAKDHKLTPDLPQHPATDKGEIRVQMEQEMVDAGRTHNFQVLIIRASDFFGPDATGSWFDLAIGREFNKGKITRICDGKTLHSWAYLPDLGRVFEKIAGHRDQLGAYENFHFAGYRVTGDQLIATIQAALPTSFKVVQLPWWVFNTMALFNPMMREIVKMRYLWQEPHQLVDPKLDAILGPNFGTPFERAVAETTYSLLPESELAKLKTNLAA</sequence>
<evidence type="ECO:0000313" key="3">
    <source>
        <dbReference type="Proteomes" id="UP000258927"/>
    </source>
</evidence>
<dbReference type="KEGG" id="mmyr:MXMO3_00527"/>
<dbReference type="STRING" id="1122213.GCA_000423365_03239"/>
<accession>A0A2R4MAT0</accession>
<evidence type="ECO:0000313" key="2">
    <source>
        <dbReference type="EMBL" id="AVX03073.1"/>
    </source>
</evidence>
<dbReference type="SUPFAM" id="SSF51735">
    <property type="entry name" value="NAD(P)-binding Rossmann-fold domains"/>
    <property type="match status" value="1"/>
</dbReference>
<dbReference type="InterPro" id="IPR001509">
    <property type="entry name" value="Epimerase_deHydtase"/>
</dbReference>
<dbReference type="Proteomes" id="UP000258927">
    <property type="component" value="Chromosome"/>
</dbReference>
<name>A0A2R4MAT0_9HYPH</name>
<dbReference type="Gene3D" id="3.40.50.720">
    <property type="entry name" value="NAD(P)-binding Rossmann-like Domain"/>
    <property type="match status" value="1"/>
</dbReference>